<feature type="compositionally biased region" description="Acidic residues" evidence="5">
    <location>
        <begin position="206"/>
        <end position="220"/>
    </location>
</feature>
<protein>
    <submittedName>
        <fullName evidence="6">Uncharacterized protein</fullName>
    </submittedName>
</protein>
<dbReference type="Gene3D" id="1.20.5.190">
    <property type="match status" value="6"/>
</dbReference>
<feature type="region of interest" description="Disordered" evidence="5">
    <location>
        <begin position="759"/>
        <end position="833"/>
    </location>
</feature>
<dbReference type="EMBL" id="BLLK01000047">
    <property type="protein sequence ID" value="GFH54619.1"/>
    <property type="molecule type" value="Genomic_DNA"/>
</dbReference>
<dbReference type="Proteomes" id="UP001054902">
    <property type="component" value="Unassembled WGS sequence"/>
</dbReference>
<evidence type="ECO:0000256" key="1">
    <source>
        <dbReference type="ARBA" id="ARBA00004496"/>
    </source>
</evidence>
<feature type="compositionally biased region" description="Basic and acidic residues" evidence="5">
    <location>
        <begin position="331"/>
        <end position="374"/>
    </location>
</feature>
<dbReference type="GO" id="GO:0000922">
    <property type="term" value="C:spindle pole"/>
    <property type="evidence" value="ECO:0007669"/>
    <property type="project" value="TreeGrafter"/>
</dbReference>
<dbReference type="InterPro" id="IPR027417">
    <property type="entry name" value="P-loop_NTPase"/>
</dbReference>
<feature type="region of interest" description="Disordered" evidence="5">
    <location>
        <begin position="1"/>
        <end position="578"/>
    </location>
</feature>
<comment type="subcellular location">
    <subcellularLocation>
        <location evidence="1">Cytoplasm</location>
    </subcellularLocation>
</comment>
<sequence length="1727" mass="198700">MAGSRYQSSLGSQPSGSMSIYSADDPPPPPPPRTKGKSGSKLGRSFESHGSSYVSEEVPQSRYEEDNESYDYSHGSRKSSRSRKGTNVREKAGIYSTESYDSRVSHDSFSVPPPPPPPGAPPSSTGGRRNKSSGLDRISEHVDDESVDTEVLQYGHDGTSASNSKGSVAARRRKKAQEKAGRGTSSSPRKSAQKKVVSPKSSPEKEYDDPPLELYSDSDSDISANDREAINKTKKKKKKGGFSRVKSLIMRGKSPKKERNISPSARAGRKTTISPGRRGKSPGRFLSRLSVSPSKKRSQTPEKGLRSRSKSRGRGEKQEKRKSFSFRSRSKSRDTRDSKKKGNDKRSAEVVVSKEKLAENDRKMNEAADRDDLVSKTSAKSRRSGKKESTFEKLRREREERREQEMKNNHLEDSDVEIISSTNSDDMSGVTDPTYMTREKRRSRSHEEMDALEEDDDSKSRSISPSTRATNKSSASRSTKSSKKSTKSSKSKKENFVATIDPFKKATPSSSDPFEQPFYPEASNSHDEPQQMFSFVYSESDAELERGGMSKDTMTGLSFDSDDDPNNMDGLSLATPAHSDTTEVIKNNAATSAHSPRKQLLPPSANFTPKVLPERKLPVGSKIRNSFLGIDASGAVTLNDEGAELVEEEPFDEEYDEEEVQPKATSALSRKAIDRSKRRLEIEEEKARKTASVTQKARERLYPRNLNRGASNQVVVDMNDDYQEAVSLYYSSNSRSRSESPDRRLVSQTPGFIAARRERKVKEQEDKFLEQRTAERREQSRKAYYNRERSLSPAKEHRIKSTDPVARGRRRDNLFEKSSKHKQSSPRTFSPEKLKLALGNGKDAETVKLALSPKRSPSKELNRTIKGPQSPRYSEKGHYWHQRPEYNTLANRRTFASQPQRSSSRTRFEAPAVFSQSPGSQPYKSPSYYDRRTDPVLASVAHIEDPIQRAGAMVLSAAAIPIQTEMRRFLAVRHREDRAWGIVVIQSYFRRWKAELTRYKYLYCATRIQAAFRGWLVRDTMADKKYCATQIQRIARGYLATMKVYEDLYHITVVQTIARRNIAIKEATMRYNAICSIQAFWRGKQVRRELSYLHWSATKIQTAFRSYTAKLNYQFDVVDIIIVQSIARMRAAMKLRERLAQKRLHDAATVIQKSWRSYDTTMNYLHTVADILIVQSVVRRWIASRFVNEYRADLHEEMSLRIQMCVRSWLAKTRVKKQRAARDIQKVWRGFWGYTDYVFTLADIIIAQKTVRGFIARRKVAKMRSDRNELIRYNAATMIQSNWRRYSAQMEMLFNLVHIIIVQSIVRRKIALIKYKPRVLEYRAARTIQTAWRTYTRKKNFMENYCATIIQSRVRRNQAIELKKKMFAARVIQAWYRCQATSRGYLYYISARKIQTAWRGFDARKLADEERWVREYAATTIQKTWRMFYQYSSYAIYKHEKRAATDIQRAWRGFWDYSHFVIMRYEASKIQALVRGTQQRKRLAQQQEAIVYIQAGARQLLAKKTCHMERLFSAMVYSAQTSLAQKISAKKIQRAFRVYNEKVKRKRAALVIERFFIWVRAEVEREIERRERQRIKKRQDERRKKKENDHLLEDAYKVVNTPTRSGSRGQQIRSNLQKSVGSSPYRGKVGTPSQLALDVEERSDVSGLTNPRFKVKSKGHHDDLDDQLEGAWNEVKTRHQSRGRSAQRRPSSRGSQKENSSVYTPDFKVSARSLSRNREHFRRATRS</sequence>
<feature type="compositionally biased region" description="Polar residues" evidence="5">
    <location>
        <begin position="914"/>
        <end position="924"/>
    </location>
</feature>
<feature type="compositionally biased region" description="Basic residues" evidence="5">
    <location>
        <begin position="232"/>
        <end position="241"/>
    </location>
</feature>
<feature type="compositionally biased region" description="Polar residues" evidence="5">
    <location>
        <begin position="1692"/>
        <end position="1703"/>
    </location>
</feature>
<dbReference type="SUPFAM" id="SSF52540">
    <property type="entry name" value="P-loop containing nucleoside triphosphate hydrolases"/>
    <property type="match status" value="1"/>
</dbReference>
<feature type="region of interest" description="Disordered" evidence="5">
    <location>
        <begin position="732"/>
        <end position="751"/>
    </location>
</feature>
<feature type="compositionally biased region" description="Basic and acidic residues" evidence="5">
    <location>
        <begin position="313"/>
        <end position="322"/>
    </location>
</feature>
<feature type="compositionally biased region" description="Low complexity" evidence="5">
    <location>
        <begin position="466"/>
        <end position="479"/>
    </location>
</feature>
<reference evidence="6 7" key="1">
    <citation type="journal article" date="2021" name="Sci. Rep.">
        <title>The genome of the diatom Chaetoceros tenuissimus carries an ancient integrated fragment of an extant virus.</title>
        <authorList>
            <person name="Hongo Y."/>
            <person name="Kimura K."/>
            <person name="Takaki Y."/>
            <person name="Yoshida Y."/>
            <person name="Baba S."/>
            <person name="Kobayashi G."/>
            <person name="Nagasaki K."/>
            <person name="Hano T."/>
            <person name="Tomaru Y."/>
        </authorList>
    </citation>
    <scope>NUCLEOTIDE SEQUENCE [LARGE SCALE GENOMIC DNA]</scope>
    <source>
        <strain evidence="6 7">NIES-3715</strain>
    </source>
</reference>
<feature type="compositionally biased region" description="Basic and acidic residues" evidence="5">
    <location>
        <begin position="873"/>
        <end position="884"/>
    </location>
</feature>
<evidence type="ECO:0000313" key="6">
    <source>
        <dbReference type="EMBL" id="GFH54619.1"/>
    </source>
</evidence>
<feature type="compositionally biased region" description="Basic residues" evidence="5">
    <location>
        <begin position="75"/>
        <end position="86"/>
    </location>
</feature>
<name>A0AAD3H980_9STRA</name>
<dbReference type="SMART" id="SM00015">
    <property type="entry name" value="IQ"/>
    <property type="match status" value="15"/>
</dbReference>
<feature type="region of interest" description="Disordered" evidence="5">
    <location>
        <begin position="649"/>
        <end position="705"/>
    </location>
</feature>
<feature type="compositionally biased region" description="Basic and acidic residues" evidence="5">
    <location>
        <begin position="386"/>
        <end position="413"/>
    </location>
</feature>
<keyword evidence="7" id="KW-1185">Reference proteome</keyword>
<feature type="compositionally biased region" description="Pro residues" evidence="5">
    <location>
        <begin position="111"/>
        <end position="121"/>
    </location>
</feature>
<evidence type="ECO:0000256" key="5">
    <source>
        <dbReference type="SAM" id="MobiDB-lite"/>
    </source>
</evidence>
<feature type="region of interest" description="Disordered" evidence="5">
    <location>
        <begin position="1599"/>
        <end position="1727"/>
    </location>
</feature>
<feature type="compositionally biased region" description="Basic and acidic residues" evidence="5">
    <location>
        <begin position="671"/>
        <end position="688"/>
    </location>
</feature>
<evidence type="ECO:0000313" key="7">
    <source>
        <dbReference type="Proteomes" id="UP001054902"/>
    </source>
</evidence>
<dbReference type="PANTHER" id="PTHR22706">
    <property type="entry name" value="ASSEMBLY FACTOR FOR SPINDLE MICROTUBULES"/>
    <property type="match status" value="1"/>
</dbReference>
<dbReference type="PROSITE" id="PS50096">
    <property type="entry name" value="IQ"/>
    <property type="match status" value="7"/>
</dbReference>
<keyword evidence="4" id="KW-0112">Calmodulin-binding</keyword>
<feature type="compositionally biased region" description="Basic and acidic residues" evidence="5">
    <location>
        <begin position="760"/>
        <end position="801"/>
    </location>
</feature>
<dbReference type="PANTHER" id="PTHR22706:SF1">
    <property type="entry name" value="ASSEMBLY FACTOR FOR SPINDLE MICROTUBULES"/>
    <property type="match status" value="1"/>
</dbReference>
<comment type="caution">
    <text evidence="6">The sequence shown here is derived from an EMBL/GenBank/DDBJ whole genome shotgun (WGS) entry which is preliminary data.</text>
</comment>
<organism evidence="6 7">
    <name type="scientific">Chaetoceros tenuissimus</name>
    <dbReference type="NCBI Taxonomy" id="426638"/>
    <lineage>
        <taxon>Eukaryota</taxon>
        <taxon>Sar</taxon>
        <taxon>Stramenopiles</taxon>
        <taxon>Ochrophyta</taxon>
        <taxon>Bacillariophyta</taxon>
        <taxon>Coscinodiscophyceae</taxon>
        <taxon>Chaetocerotophycidae</taxon>
        <taxon>Chaetocerotales</taxon>
        <taxon>Chaetocerotaceae</taxon>
        <taxon>Chaetoceros</taxon>
    </lineage>
</organism>
<dbReference type="GO" id="GO:0051295">
    <property type="term" value="P:establishment of meiotic spindle localization"/>
    <property type="evidence" value="ECO:0007669"/>
    <property type="project" value="TreeGrafter"/>
</dbReference>
<feature type="compositionally biased region" description="Acidic residues" evidence="5">
    <location>
        <begin position="649"/>
        <end position="659"/>
    </location>
</feature>
<dbReference type="InterPro" id="IPR051185">
    <property type="entry name" value="ASPM"/>
</dbReference>
<keyword evidence="2" id="KW-0963">Cytoplasm</keyword>
<dbReference type="InterPro" id="IPR000048">
    <property type="entry name" value="IQ_motif_EF-hand-BS"/>
</dbReference>
<feature type="compositionally biased region" description="Polar residues" evidence="5">
    <location>
        <begin position="1600"/>
        <end position="1622"/>
    </location>
</feature>
<feature type="compositionally biased region" description="Basic and acidic residues" evidence="5">
    <location>
        <begin position="736"/>
        <end position="745"/>
    </location>
</feature>
<feature type="compositionally biased region" description="Polar residues" evidence="5">
    <location>
        <begin position="888"/>
        <end position="905"/>
    </location>
</feature>
<dbReference type="GO" id="GO:0000278">
    <property type="term" value="P:mitotic cell cycle"/>
    <property type="evidence" value="ECO:0007669"/>
    <property type="project" value="TreeGrafter"/>
</dbReference>
<feature type="region of interest" description="Disordered" evidence="5">
    <location>
        <begin position="590"/>
        <end position="613"/>
    </location>
</feature>
<dbReference type="Pfam" id="PF00612">
    <property type="entry name" value="IQ"/>
    <property type="match status" value="6"/>
</dbReference>
<feature type="compositionally biased region" description="Basic residues" evidence="5">
    <location>
        <begin position="480"/>
        <end position="490"/>
    </location>
</feature>
<evidence type="ECO:0000256" key="4">
    <source>
        <dbReference type="ARBA" id="ARBA00022860"/>
    </source>
</evidence>
<feature type="region of interest" description="Disordered" evidence="5">
    <location>
        <begin position="845"/>
        <end position="925"/>
    </location>
</feature>
<evidence type="ECO:0000256" key="2">
    <source>
        <dbReference type="ARBA" id="ARBA00022490"/>
    </source>
</evidence>
<gene>
    <name evidence="6" type="ORF">CTEN210_11095</name>
</gene>
<feature type="compositionally biased region" description="Basic residues" evidence="5">
    <location>
        <begin position="1678"/>
        <end position="1691"/>
    </location>
</feature>
<keyword evidence="3" id="KW-0677">Repeat</keyword>
<dbReference type="GO" id="GO:0005516">
    <property type="term" value="F:calmodulin binding"/>
    <property type="evidence" value="ECO:0007669"/>
    <property type="project" value="UniProtKB-KW"/>
</dbReference>
<evidence type="ECO:0000256" key="3">
    <source>
        <dbReference type="ARBA" id="ARBA00022737"/>
    </source>
</evidence>
<accession>A0AAD3H980</accession>
<dbReference type="GO" id="GO:0007051">
    <property type="term" value="P:spindle organization"/>
    <property type="evidence" value="ECO:0007669"/>
    <property type="project" value="TreeGrafter"/>
</dbReference>
<proteinExistence type="predicted"/>
<feature type="compositionally biased region" description="Low complexity" evidence="5">
    <location>
        <begin position="7"/>
        <end position="19"/>
    </location>
</feature>
<dbReference type="GO" id="GO:0005737">
    <property type="term" value="C:cytoplasm"/>
    <property type="evidence" value="ECO:0007669"/>
    <property type="project" value="UniProtKB-SubCell"/>
</dbReference>